<dbReference type="RefSeq" id="XP_010783120.1">
    <property type="nucleotide sequence ID" value="XM_010784818.1"/>
</dbReference>
<dbReference type="InterPro" id="IPR044445">
    <property type="entry name" value="DHX9_DSRM_1"/>
</dbReference>
<dbReference type="SUPFAM" id="SSF54768">
    <property type="entry name" value="dsRNA-binding domain-like"/>
    <property type="match status" value="2"/>
</dbReference>
<dbReference type="GeneID" id="104957212"/>
<evidence type="ECO:0000256" key="2">
    <source>
        <dbReference type="SAM" id="MobiDB-lite"/>
    </source>
</evidence>
<dbReference type="SMART" id="SM00358">
    <property type="entry name" value="DSRM"/>
    <property type="match status" value="1"/>
</dbReference>
<gene>
    <name evidence="5" type="primary">LOC104957212</name>
</gene>
<dbReference type="AlphaFoldDB" id="A0A6I9P6B6"/>
<accession>A0A6I9P6B6</accession>
<evidence type="ECO:0000256" key="1">
    <source>
        <dbReference type="PROSITE-ProRule" id="PRU00266"/>
    </source>
</evidence>
<feature type="domain" description="DRBM" evidence="3">
    <location>
        <begin position="3"/>
        <end position="71"/>
    </location>
</feature>
<organism evidence="4 5">
    <name type="scientific">Notothenia coriiceps</name>
    <name type="common">black rockcod</name>
    <dbReference type="NCBI Taxonomy" id="8208"/>
    <lineage>
        <taxon>Eukaryota</taxon>
        <taxon>Metazoa</taxon>
        <taxon>Chordata</taxon>
        <taxon>Craniata</taxon>
        <taxon>Vertebrata</taxon>
        <taxon>Euteleostomi</taxon>
        <taxon>Actinopterygii</taxon>
        <taxon>Neopterygii</taxon>
        <taxon>Teleostei</taxon>
        <taxon>Neoteleostei</taxon>
        <taxon>Acanthomorphata</taxon>
        <taxon>Eupercaria</taxon>
        <taxon>Perciformes</taxon>
        <taxon>Notothenioidei</taxon>
        <taxon>Nototheniidae</taxon>
        <taxon>Notothenia</taxon>
    </lineage>
</organism>
<keyword evidence="1" id="KW-0694">RNA-binding</keyword>
<evidence type="ECO:0000313" key="4">
    <source>
        <dbReference type="Proteomes" id="UP000504611"/>
    </source>
</evidence>
<name>A0A6I9P6B6_9TELE</name>
<protein>
    <submittedName>
        <fullName evidence="5">ATP-dependent RNA helicase A-like protein</fullName>
    </submittedName>
</protein>
<dbReference type="Pfam" id="PF00035">
    <property type="entry name" value="dsrm"/>
    <property type="match status" value="1"/>
</dbReference>
<dbReference type="OrthoDB" id="5600252at2759"/>
<dbReference type="Proteomes" id="UP000504611">
    <property type="component" value="Unplaced"/>
</dbReference>
<dbReference type="Gene3D" id="3.30.160.20">
    <property type="match status" value="2"/>
</dbReference>
<feature type="region of interest" description="Disordered" evidence="2">
    <location>
        <begin position="83"/>
        <end position="120"/>
    </location>
</feature>
<dbReference type="FunFam" id="3.30.160.20:FF:000026">
    <property type="entry name" value="ATP-dependent RNA helicase A"/>
    <property type="match status" value="1"/>
</dbReference>
<dbReference type="InterPro" id="IPR014720">
    <property type="entry name" value="dsRBD_dom"/>
</dbReference>
<dbReference type="CDD" id="cd19854">
    <property type="entry name" value="DSRM_DHX9_rpt1"/>
    <property type="match status" value="1"/>
</dbReference>
<feature type="compositionally biased region" description="Gly residues" evidence="2">
    <location>
        <begin position="93"/>
        <end position="110"/>
    </location>
</feature>
<reference evidence="5" key="1">
    <citation type="submission" date="2025-08" db="UniProtKB">
        <authorList>
            <consortium name="RefSeq"/>
        </authorList>
    </citation>
    <scope>IDENTIFICATION</scope>
    <source>
        <tissue evidence="5">Muscle</tissue>
    </source>
</reference>
<proteinExistence type="predicted"/>
<feature type="region of interest" description="Disordered" evidence="2">
    <location>
        <begin position="133"/>
        <end position="188"/>
    </location>
</feature>
<evidence type="ECO:0000259" key="3">
    <source>
        <dbReference type="PROSITE" id="PS50137"/>
    </source>
</evidence>
<feature type="non-terminal residue" evidence="5">
    <location>
        <position position="259"/>
    </location>
</feature>
<sequence length="259" mass="26612">MADIKNVLYAWCGKKKLTPSYDIRAAGNKNRQKFLCEVRVDSFSYIGMGNSSNKKDAQTNAARDFVNFLVRSGEMSAAEVPAPGMSAAAGDQPDGGAGGAEKGGAGGGFGSLPSSGPLPPHLVVKAELKEESGPVPGVTGLGYSGGGNSGGGNSGWGGGDGGRGGGGGGGDGGGGGGGGDWERGANLKEYYSKRDEQEAQATLESEEVDLNANLHGNWTLENAKARLNQFFQKEKCSAEYKYSQVGPDHNRSDHNVCVC</sequence>
<evidence type="ECO:0000313" key="5">
    <source>
        <dbReference type="RefSeq" id="XP_010783120.1"/>
    </source>
</evidence>
<dbReference type="PROSITE" id="PS50137">
    <property type="entry name" value="DS_RBD"/>
    <property type="match status" value="1"/>
</dbReference>
<feature type="compositionally biased region" description="Gly residues" evidence="2">
    <location>
        <begin position="139"/>
        <end position="179"/>
    </location>
</feature>
<dbReference type="KEGG" id="ncc:104957212"/>
<dbReference type="GO" id="GO:0003725">
    <property type="term" value="F:double-stranded RNA binding"/>
    <property type="evidence" value="ECO:0007669"/>
    <property type="project" value="InterPro"/>
</dbReference>
<keyword evidence="4" id="KW-1185">Reference proteome</keyword>